<organism evidence="2 3">
    <name type="scientific">Pseudomonas soli</name>
    <dbReference type="NCBI Taxonomy" id="1306993"/>
    <lineage>
        <taxon>Bacteria</taxon>
        <taxon>Pseudomonadati</taxon>
        <taxon>Pseudomonadota</taxon>
        <taxon>Gammaproteobacteria</taxon>
        <taxon>Pseudomonadales</taxon>
        <taxon>Pseudomonadaceae</taxon>
        <taxon>Pseudomonas</taxon>
    </lineage>
</organism>
<proteinExistence type="predicted"/>
<keyword evidence="1" id="KW-0472">Membrane</keyword>
<keyword evidence="1" id="KW-1133">Transmembrane helix</keyword>
<gene>
    <name evidence="2" type="ORF">DMX07_21870</name>
</gene>
<feature type="transmembrane region" description="Helical" evidence="1">
    <location>
        <begin position="32"/>
        <end position="51"/>
    </location>
</feature>
<dbReference type="AlphaFoldDB" id="A0A2V4HZE2"/>
<evidence type="ECO:0000256" key="1">
    <source>
        <dbReference type="SAM" id="Phobius"/>
    </source>
</evidence>
<keyword evidence="1" id="KW-0812">Transmembrane</keyword>
<dbReference type="Proteomes" id="UP000247620">
    <property type="component" value="Unassembled WGS sequence"/>
</dbReference>
<protein>
    <submittedName>
        <fullName evidence="2">Uncharacterized protein</fullName>
    </submittedName>
</protein>
<comment type="caution">
    <text evidence="2">The sequence shown here is derived from an EMBL/GenBank/DDBJ whole genome shotgun (WGS) entry which is preliminary data.</text>
</comment>
<name>A0A2V4HZE2_9PSED</name>
<evidence type="ECO:0000313" key="3">
    <source>
        <dbReference type="Proteomes" id="UP000247620"/>
    </source>
</evidence>
<sequence length="196" mass="22032">MYVFIFLLLLVGAILSGINYPSLIKDPVNTLGFLGFWITLFGLIVAIFEIMRTGSVTRQMAHAAEVAHNRLKRQMEHHDVQACIEIINAALSDLNSKKAVSVIFISRIKQGYIALFSKQHTPERYRENLDILNSYEHVVQSRANRAQANPTYAAPQYPASGAGQNPYRLTIDTLKRMQDELLTHSASKNEYIGEPA</sequence>
<dbReference type="EMBL" id="QJRO01000020">
    <property type="protein sequence ID" value="PYB76190.1"/>
    <property type="molecule type" value="Genomic_DNA"/>
</dbReference>
<reference evidence="2 3" key="1">
    <citation type="submission" date="2018-06" db="EMBL/GenBank/DDBJ databases">
        <title>Pseudomonas diversity within urban Lake Michigan freshwaters.</title>
        <authorList>
            <person name="Batrich M."/>
            <person name="Hatzopoulos T."/>
            <person name="Putonti C."/>
        </authorList>
    </citation>
    <scope>NUCLEOTIDE SEQUENCE [LARGE SCALE GENOMIC DNA]</scope>
    <source>
        <strain evidence="2 3">LBp-160603</strain>
    </source>
</reference>
<accession>A0A2V4HZE2</accession>
<evidence type="ECO:0000313" key="2">
    <source>
        <dbReference type="EMBL" id="PYB76190.1"/>
    </source>
</evidence>